<keyword evidence="4" id="KW-0808">Transferase</keyword>
<feature type="domain" description="Glycosyltransferase RgtA/B/C/D-like" evidence="9">
    <location>
        <begin position="67"/>
        <end position="211"/>
    </location>
</feature>
<name>A0A1F4YFY2_9BACT</name>
<dbReference type="PANTHER" id="PTHR33908">
    <property type="entry name" value="MANNOSYLTRANSFERASE YKCB-RELATED"/>
    <property type="match status" value="1"/>
</dbReference>
<evidence type="ECO:0000256" key="8">
    <source>
        <dbReference type="SAM" id="Phobius"/>
    </source>
</evidence>
<dbReference type="EMBL" id="MEXH01000021">
    <property type="protein sequence ID" value="OGC92153.1"/>
    <property type="molecule type" value="Genomic_DNA"/>
</dbReference>
<sequence length="527" mass="60344">MKPLIILLPIIIFGLFLRIHRLDSRPLGFTWDEAALGYNAYSILKTGRDEHSQVMPIVFKSFGDYKPGLYIYFTTPIIKVLGLTEFATRLPSAIFGTLLIPVIYLLVKIQKGKAFSLSSALMIAINPWAIHFSRGAWEANLSLLLTSLAVLLFLKKKNYSSSLFFGLTFWAYQGAKLFTPLLIISLLFIYRPILKNLIKPFLVILFILLPILLKIGTESGRLKVFSVFGYTRPDAVVSEIMRQDNSPTKNLSYYLFHSELLDQGRGIAQRYLNHFSSQFLFINGDWSNPRHSTPYYGYLHLPEVITLFIGIILLLKSQSPLSRLILAWLLLAPLPSALSRDIVSGVRSLPMIIPLIIISGLGLSKILSKKLLIFLYFPVLLFFLLYLLDLYFVHYPHYFASDWLSPYKPALKLAADNYSRYQKIIFTSQYGQPYIFTLFYLRIDPKIYQSQNKFQANPQRDVGSVSRLDRFEFRPIYWPSDRGLTSTLFIGGQYELPEKDLNIPGIERFADINFPNGQIALRAVGLR</sequence>
<evidence type="ECO:0000313" key="10">
    <source>
        <dbReference type="EMBL" id="OGC92153.1"/>
    </source>
</evidence>
<feature type="transmembrane region" description="Helical" evidence="8">
    <location>
        <begin position="295"/>
        <end position="315"/>
    </location>
</feature>
<feature type="transmembrane region" description="Helical" evidence="8">
    <location>
        <begin position="163"/>
        <end position="190"/>
    </location>
</feature>
<organism evidence="10 11">
    <name type="scientific">Candidatus Amesbacteria bacterium RIFCSPHIGHO2_01_FULL_48_32b</name>
    <dbReference type="NCBI Taxonomy" id="1797253"/>
    <lineage>
        <taxon>Bacteria</taxon>
        <taxon>Candidatus Amesiibacteriota</taxon>
    </lineage>
</organism>
<dbReference type="GO" id="GO:0009103">
    <property type="term" value="P:lipopolysaccharide biosynthetic process"/>
    <property type="evidence" value="ECO:0007669"/>
    <property type="project" value="UniProtKB-ARBA"/>
</dbReference>
<feature type="transmembrane region" description="Helical" evidence="8">
    <location>
        <begin position="114"/>
        <end position="130"/>
    </location>
</feature>
<comment type="subcellular location">
    <subcellularLocation>
        <location evidence="1">Cell membrane</location>
        <topology evidence="1">Multi-pass membrane protein</topology>
    </subcellularLocation>
</comment>
<evidence type="ECO:0000256" key="7">
    <source>
        <dbReference type="ARBA" id="ARBA00023136"/>
    </source>
</evidence>
<keyword evidence="6 8" id="KW-1133">Transmembrane helix</keyword>
<keyword evidence="7 8" id="KW-0472">Membrane</keyword>
<evidence type="ECO:0000256" key="1">
    <source>
        <dbReference type="ARBA" id="ARBA00004651"/>
    </source>
</evidence>
<dbReference type="PANTHER" id="PTHR33908:SF11">
    <property type="entry name" value="MEMBRANE PROTEIN"/>
    <property type="match status" value="1"/>
</dbReference>
<accession>A0A1F4YFY2</accession>
<keyword evidence="3" id="KW-0328">Glycosyltransferase</keyword>
<keyword evidence="5 8" id="KW-0812">Transmembrane</keyword>
<evidence type="ECO:0000259" key="9">
    <source>
        <dbReference type="Pfam" id="PF13231"/>
    </source>
</evidence>
<proteinExistence type="predicted"/>
<dbReference type="Proteomes" id="UP000178176">
    <property type="component" value="Unassembled WGS sequence"/>
</dbReference>
<dbReference type="AlphaFoldDB" id="A0A1F4YFY2"/>
<feature type="transmembrane region" description="Helical" evidence="8">
    <location>
        <begin position="350"/>
        <end position="367"/>
    </location>
</feature>
<evidence type="ECO:0000256" key="6">
    <source>
        <dbReference type="ARBA" id="ARBA00022989"/>
    </source>
</evidence>
<protein>
    <recommendedName>
        <fullName evidence="9">Glycosyltransferase RgtA/B/C/D-like domain-containing protein</fullName>
    </recommendedName>
</protein>
<keyword evidence="2" id="KW-1003">Cell membrane</keyword>
<feature type="transmembrane region" description="Helical" evidence="8">
    <location>
        <begin position="136"/>
        <end position="154"/>
    </location>
</feature>
<feature type="transmembrane region" description="Helical" evidence="8">
    <location>
        <begin position="373"/>
        <end position="393"/>
    </location>
</feature>
<dbReference type="InterPro" id="IPR050297">
    <property type="entry name" value="LipidA_mod_glycosyltrf_83"/>
</dbReference>
<dbReference type="InterPro" id="IPR038731">
    <property type="entry name" value="RgtA/B/C-like"/>
</dbReference>
<dbReference type="Pfam" id="PF13231">
    <property type="entry name" value="PMT_2"/>
    <property type="match status" value="1"/>
</dbReference>
<evidence type="ECO:0000256" key="4">
    <source>
        <dbReference type="ARBA" id="ARBA00022679"/>
    </source>
</evidence>
<evidence type="ECO:0000313" key="11">
    <source>
        <dbReference type="Proteomes" id="UP000178176"/>
    </source>
</evidence>
<evidence type="ECO:0000256" key="5">
    <source>
        <dbReference type="ARBA" id="ARBA00022692"/>
    </source>
</evidence>
<dbReference type="GO" id="GO:0016763">
    <property type="term" value="F:pentosyltransferase activity"/>
    <property type="evidence" value="ECO:0007669"/>
    <property type="project" value="TreeGrafter"/>
</dbReference>
<feature type="transmembrane region" description="Helical" evidence="8">
    <location>
        <begin position="90"/>
        <end position="107"/>
    </location>
</feature>
<comment type="caution">
    <text evidence="10">The sequence shown here is derived from an EMBL/GenBank/DDBJ whole genome shotgun (WGS) entry which is preliminary data.</text>
</comment>
<gene>
    <name evidence="10" type="ORF">A2876_02605</name>
</gene>
<reference evidence="10 11" key="1">
    <citation type="journal article" date="2016" name="Nat. Commun.">
        <title>Thousands of microbial genomes shed light on interconnected biogeochemical processes in an aquifer system.</title>
        <authorList>
            <person name="Anantharaman K."/>
            <person name="Brown C.T."/>
            <person name="Hug L.A."/>
            <person name="Sharon I."/>
            <person name="Castelle C.J."/>
            <person name="Probst A.J."/>
            <person name="Thomas B.C."/>
            <person name="Singh A."/>
            <person name="Wilkins M.J."/>
            <person name="Karaoz U."/>
            <person name="Brodie E.L."/>
            <person name="Williams K.H."/>
            <person name="Hubbard S.S."/>
            <person name="Banfield J.F."/>
        </authorList>
    </citation>
    <scope>NUCLEOTIDE SEQUENCE [LARGE SCALE GENOMIC DNA]</scope>
</reference>
<evidence type="ECO:0000256" key="2">
    <source>
        <dbReference type="ARBA" id="ARBA00022475"/>
    </source>
</evidence>
<dbReference type="GO" id="GO:0005886">
    <property type="term" value="C:plasma membrane"/>
    <property type="evidence" value="ECO:0007669"/>
    <property type="project" value="UniProtKB-SubCell"/>
</dbReference>
<feature type="transmembrane region" description="Helical" evidence="8">
    <location>
        <begin position="196"/>
        <end position="213"/>
    </location>
</feature>
<evidence type="ECO:0000256" key="3">
    <source>
        <dbReference type="ARBA" id="ARBA00022676"/>
    </source>
</evidence>